<gene>
    <name evidence="1" type="primary">ntcA</name>
</gene>
<evidence type="ECO:0000313" key="1">
    <source>
        <dbReference type="EMBL" id="CRF40206.1"/>
    </source>
</evidence>
<proteinExistence type="predicted"/>
<name>A0A0G4KBP1_9FLOR</name>
<dbReference type="InterPro" id="IPR018490">
    <property type="entry name" value="cNMP-bd_dom_sf"/>
</dbReference>
<dbReference type="EMBL" id="LN833431">
    <property type="protein sequence ID" value="CRF40206.1"/>
    <property type="molecule type" value="Genomic_DNA"/>
</dbReference>
<dbReference type="InterPro" id="IPR014710">
    <property type="entry name" value="RmlC-like_jellyroll"/>
</dbReference>
<reference evidence="2" key="1">
    <citation type="journal article" date="2017" name="BMC Genomics">
        <title>Complete chloroplast genome of Gracilaria firma (Gracilariaceae, Rhodophyta), with discussion on the use of chloroplast phylogenomics in the subclass Rhodymeniophycidae.</title>
        <authorList>
            <person name="Ng P.K."/>
            <person name="Lin S.M."/>
            <person name="Lim P.E."/>
            <person name="Liu L.C."/>
            <person name="Chen C.M."/>
            <person name="Pai T.W."/>
        </authorList>
    </citation>
    <scope>NUCLEOTIDE SEQUENCE [LARGE SCALE GENOMIC DNA]</scope>
</reference>
<dbReference type="SUPFAM" id="SSF46785">
    <property type="entry name" value="Winged helix' DNA-binding domain"/>
    <property type="match status" value="1"/>
</dbReference>
<dbReference type="AlphaFoldDB" id="A0A0G4KBP1"/>
<dbReference type="Proteomes" id="UP000307987">
    <property type="component" value="Plastid JFC0032_plastid"/>
</dbReference>
<organism evidence="1 2">
    <name type="scientific">Laurencia snackeyi</name>
    <dbReference type="NCBI Taxonomy" id="1858662"/>
    <lineage>
        <taxon>Eukaryota</taxon>
        <taxon>Rhodophyta</taxon>
        <taxon>Florideophyceae</taxon>
        <taxon>Rhodymeniophycidae</taxon>
        <taxon>Ceramiales</taxon>
        <taxon>Rhodomelaceae</taxon>
        <taxon>Laurencieae</taxon>
        <taxon>Laurencia</taxon>
    </lineage>
</organism>
<dbReference type="InterPro" id="IPR036390">
    <property type="entry name" value="WH_DNA-bd_sf"/>
</dbReference>
<keyword evidence="1" id="KW-0934">Plastid</keyword>
<geneLocation type="plastid" evidence="1"/>
<dbReference type="SUPFAM" id="SSF51206">
    <property type="entry name" value="cAMP-binding domain-like"/>
    <property type="match status" value="1"/>
</dbReference>
<dbReference type="Gene3D" id="2.60.120.10">
    <property type="entry name" value="Jelly Rolls"/>
    <property type="match status" value="1"/>
</dbReference>
<protein>
    <submittedName>
        <fullName evidence="1">Global nitrogen transcriptional regulator</fullName>
    </submittedName>
</protein>
<sequence>MRWINLLNNSKIPYNIYKLNTNDSTIVCKKYNNQNYSTIILHGSIYIIKVFENKKTIPIVILNKNSLFNTKDITNEFYYQLIALERTYILTVKIDNTNKLSSELMINIIESYRKTLNSYQIINETMNQKHRKNRVMQMILFLLFEFGIVNQKQIQLPFKVSQRNLAKITGTNKKTINQIINNISKKSHINYHKKN</sequence>
<accession>A0A0G4KBP1</accession>
<evidence type="ECO:0000313" key="2">
    <source>
        <dbReference type="Proteomes" id="UP000307987"/>
    </source>
</evidence>